<reference evidence="1" key="1">
    <citation type="submission" date="2020-11" db="EMBL/GenBank/DDBJ databases">
        <title>Sequencing the genomes of 1000 actinobacteria strains.</title>
        <authorList>
            <person name="Klenk H.-P."/>
        </authorList>
    </citation>
    <scope>NUCLEOTIDE SEQUENCE</scope>
    <source>
        <strain evidence="1">DSM 26152</strain>
    </source>
</reference>
<evidence type="ECO:0000313" key="1">
    <source>
        <dbReference type="EMBL" id="MBG6085117.1"/>
    </source>
</evidence>
<dbReference type="Proteomes" id="UP000625033">
    <property type="component" value="Unassembled WGS sequence"/>
</dbReference>
<keyword evidence="2" id="KW-1185">Reference proteome</keyword>
<accession>A0A931D9W4</accession>
<dbReference type="Gene3D" id="1.10.1780.10">
    <property type="entry name" value="Clp, N-terminal domain"/>
    <property type="match status" value="1"/>
</dbReference>
<evidence type="ECO:0008006" key="3">
    <source>
        <dbReference type="Google" id="ProtNLM"/>
    </source>
</evidence>
<gene>
    <name evidence="1" type="ORF">IW252_001884</name>
</gene>
<dbReference type="AlphaFoldDB" id="A0A931D9W4"/>
<organism evidence="1 2">
    <name type="scientific">Zhihengliuella flava</name>
    <dbReference type="NCBI Taxonomy" id="1285193"/>
    <lineage>
        <taxon>Bacteria</taxon>
        <taxon>Bacillati</taxon>
        <taxon>Actinomycetota</taxon>
        <taxon>Actinomycetes</taxon>
        <taxon>Micrococcales</taxon>
        <taxon>Micrococcaceae</taxon>
        <taxon>Zhihengliuella</taxon>
    </lineage>
</organism>
<protein>
    <recommendedName>
        <fullName evidence="3">Clp R domain-containing protein</fullName>
    </recommendedName>
</protein>
<proteinExistence type="predicted"/>
<dbReference type="EMBL" id="JADOTZ010000001">
    <property type="protein sequence ID" value="MBG6085117.1"/>
    <property type="molecule type" value="Genomic_DNA"/>
</dbReference>
<dbReference type="RefSeq" id="WP_196836337.1">
    <property type="nucleotide sequence ID" value="NZ_JADOTZ010000001.1"/>
</dbReference>
<sequence length="146" mass="14918">MLGAIHHDPEVAAALSAAGADVAALKTALCDRIDAEAGLDASALAEWGIDLAAVSAAADQAFGDGALRRAGALVRQRQRRKPGLGELAHATLMAARGEAVRLAQMPIGGRHVLLGALLTSAQTAELLEDSAQRTRLRQALEAPGAS</sequence>
<comment type="caution">
    <text evidence="1">The sequence shown here is derived from an EMBL/GenBank/DDBJ whole genome shotgun (WGS) entry which is preliminary data.</text>
</comment>
<name>A0A931D9W4_9MICC</name>
<evidence type="ECO:0000313" key="2">
    <source>
        <dbReference type="Proteomes" id="UP000625033"/>
    </source>
</evidence>
<dbReference type="InterPro" id="IPR036628">
    <property type="entry name" value="Clp_N_dom_sf"/>
</dbReference>